<dbReference type="EMBL" id="MT144568">
    <property type="protein sequence ID" value="QJA55106.1"/>
    <property type="molecule type" value="Genomic_DNA"/>
</dbReference>
<gene>
    <name evidence="1" type="ORF">TM448A06933_0001</name>
</gene>
<dbReference type="AlphaFoldDB" id="A0A6H2A4H9"/>
<reference evidence="1" key="1">
    <citation type="submission" date="2020-03" db="EMBL/GenBank/DDBJ databases">
        <title>The deep terrestrial virosphere.</title>
        <authorList>
            <person name="Holmfeldt K."/>
            <person name="Nilsson E."/>
            <person name="Simone D."/>
            <person name="Lopez-Fernandez M."/>
            <person name="Wu X."/>
            <person name="de Brujin I."/>
            <person name="Lundin D."/>
            <person name="Andersson A."/>
            <person name="Bertilsson S."/>
            <person name="Dopson M."/>
        </authorList>
    </citation>
    <scope>NUCLEOTIDE SEQUENCE</scope>
    <source>
        <strain evidence="1">TM448A06933</strain>
    </source>
</reference>
<name>A0A6H2A4H9_9ZZZZ</name>
<sequence>MFEEQLIKILELSVEKNGVMSLTNKHLLNIIKLAKTLIDTEQELIDKVFDSAGCPNID</sequence>
<proteinExistence type="predicted"/>
<organism evidence="1">
    <name type="scientific">viral metagenome</name>
    <dbReference type="NCBI Taxonomy" id="1070528"/>
    <lineage>
        <taxon>unclassified sequences</taxon>
        <taxon>metagenomes</taxon>
        <taxon>organismal metagenomes</taxon>
    </lineage>
</organism>
<accession>A0A6H2A4H9</accession>
<protein>
    <submittedName>
        <fullName evidence="1">Uncharacterized protein</fullName>
    </submittedName>
</protein>
<evidence type="ECO:0000313" key="1">
    <source>
        <dbReference type="EMBL" id="QJA55106.1"/>
    </source>
</evidence>